<evidence type="ECO:0000256" key="3">
    <source>
        <dbReference type="RuleBase" id="RU003457"/>
    </source>
</evidence>
<evidence type="ECO:0000313" key="6">
    <source>
        <dbReference type="EMBL" id="VXD14026.1"/>
    </source>
</evidence>
<dbReference type="EMBL" id="CZCU02000099">
    <property type="protein sequence ID" value="VXD14026.1"/>
    <property type="molecule type" value="Genomic_DNA"/>
</dbReference>
<evidence type="ECO:0000259" key="5">
    <source>
        <dbReference type="Pfam" id="PF17954"/>
    </source>
</evidence>
<comment type="similarity">
    <text evidence="1 3">Belongs to the pirin family.</text>
</comment>
<dbReference type="Pfam" id="PF02678">
    <property type="entry name" value="Pirin"/>
    <property type="match status" value="1"/>
</dbReference>
<feature type="binding site" evidence="2">
    <location>
        <position position="57"/>
    </location>
    <ligand>
        <name>Fe cation</name>
        <dbReference type="ChEBI" id="CHEBI:24875"/>
    </ligand>
</feature>
<evidence type="ECO:0000256" key="1">
    <source>
        <dbReference type="ARBA" id="ARBA00008416"/>
    </source>
</evidence>
<dbReference type="GO" id="GO:0008127">
    <property type="term" value="F:quercetin 2,3-dioxygenase activity"/>
    <property type="evidence" value="ECO:0007669"/>
    <property type="project" value="UniProtKB-EC"/>
</dbReference>
<accession>A0A7Z9BMF2</accession>
<evidence type="ECO:0000313" key="7">
    <source>
        <dbReference type="Proteomes" id="UP000184550"/>
    </source>
</evidence>
<dbReference type="AlphaFoldDB" id="A0A7Z9BMF2"/>
<dbReference type="CDD" id="cd20311">
    <property type="entry name" value="cupin_Yhhw_C"/>
    <property type="match status" value="1"/>
</dbReference>
<dbReference type="InterPro" id="IPR012093">
    <property type="entry name" value="Pirin"/>
</dbReference>
<protein>
    <submittedName>
        <fullName evidence="6">Quercetin 2,3-dioxygenase</fullName>
        <ecNumber evidence="6">1.13.11.24</ecNumber>
    </submittedName>
</protein>
<dbReference type="EC" id="1.13.11.24" evidence="6"/>
<evidence type="ECO:0000256" key="2">
    <source>
        <dbReference type="PIRSR" id="PIRSR006232-1"/>
    </source>
</evidence>
<dbReference type="PANTHER" id="PTHR43212:SF3">
    <property type="entry name" value="QUERCETIN 2,3-DIOXYGENASE"/>
    <property type="match status" value="1"/>
</dbReference>
<comment type="caution">
    <text evidence="6">The sequence shown here is derived from an EMBL/GenBank/DDBJ whole genome shotgun (WGS) entry which is preliminary data.</text>
</comment>
<dbReference type="PANTHER" id="PTHR43212">
    <property type="entry name" value="QUERCETIN 2,3-DIOXYGENASE"/>
    <property type="match status" value="1"/>
</dbReference>
<feature type="binding site" evidence="2">
    <location>
        <position position="101"/>
    </location>
    <ligand>
        <name>Fe cation</name>
        <dbReference type="ChEBI" id="CHEBI:24875"/>
    </ligand>
</feature>
<gene>
    <name evidence="6" type="ORF">PL8927_270228</name>
</gene>
<feature type="domain" description="Pirin N-terminal" evidence="4">
    <location>
        <begin position="5"/>
        <end position="119"/>
    </location>
</feature>
<keyword evidence="2" id="KW-0479">Metal-binding</keyword>
<proteinExistence type="inferred from homology"/>
<dbReference type="InterPro" id="IPR041602">
    <property type="entry name" value="Quercetinase_C"/>
</dbReference>
<organism evidence="6 7">
    <name type="scientific">Planktothrix serta PCC 8927</name>
    <dbReference type="NCBI Taxonomy" id="671068"/>
    <lineage>
        <taxon>Bacteria</taxon>
        <taxon>Bacillati</taxon>
        <taxon>Cyanobacteriota</taxon>
        <taxon>Cyanophyceae</taxon>
        <taxon>Oscillatoriophycideae</taxon>
        <taxon>Oscillatoriales</taxon>
        <taxon>Microcoleaceae</taxon>
        <taxon>Planktothrix</taxon>
    </lineage>
</organism>
<dbReference type="InterPro" id="IPR011051">
    <property type="entry name" value="RmlC_Cupin_sf"/>
</dbReference>
<reference evidence="6" key="1">
    <citation type="submission" date="2019-10" db="EMBL/GenBank/DDBJ databases">
        <authorList>
            <consortium name="Genoscope - CEA"/>
            <person name="William W."/>
        </authorList>
    </citation>
    <scope>NUCLEOTIDE SEQUENCE [LARGE SCALE GENOMIC DNA]</scope>
    <source>
        <strain evidence="6">BBR_PRJEB10992</strain>
    </source>
</reference>
<keyword evidence="6" id="KW-0560">Oxidoreductase</keyword>
<dbReference type="PIRSF" id="PIRSF006232">
    <property type="entry name" value="Pirin"/>
    <property type="match status" value="1"/>
</dbReference>
<dbReference type="InterPro" id="IPR014710">
    <property type="entry name" value="RmlC-like_jellyroll"/>
</dbReference>
<name>A0A7Z9BMF2_9CYAN</name>
<dbReference type="RefSeq" id="WP_083618663.1">
    <property type="nucleotide sequence ID" value="NZ_LR734844.1"/>
</dbReference>
<keyword evidence="7" id="KW-1185">Reference proteome</keyword>
<feature type="binding site" evidence="2">
    <location>
        <position position="59"/>
    </location>
    <ligand>
        <name>Fe cation</name>
        <dbReference type="ChEBI" id="CHEBI:24875"/>
    </ligand>
</feature>
<keyword evidence="2" id="KW-0408">Iron</keyword>
<dbReference type="OrthoDB" id="321327at2"/>
<feature type="domain" description="Quercetin 2,3-dioxygenase C-terminal cupin" evidence="5">
    <location>
        <begin position="146"/>
        <end position="231"/>
    </location>
</feature>
<dbReference type="Pfam" id="PF17954">
    <property type="entry name" value="Pirin_C_2"/>
    <property type="match status" value="1"/>
</dbReference>
<dbReference type="SUPFAM" id="SSF51182">
    <property type="entry name" value="RmlC-like cupins"/>
    <property type="match status" value="1"/>
</dbReference>
<sequence>MITVRKSQERGHIKIDWLESYHSFSFGNYYDPQYQGWRSLRVINEDWVQPGKGFPTHPHRDMEIITYILQGSLEHKDSLGTGSIIQRGEVQRMSAGTGIRHSEFNPSTTEAVHLLQIWLIPDTEGLSPNYEQQSFNLLEHPGQLQLIASSHDVDQAVKIHQDVNLYAALLQAGDRISYSLPPQRYAWVQVAKGEVILNDISLTVGDGVAIAQEPEITLTASSDAEILLFDLA</sequence>
<dbReference type="InterPro" id="IPR003829">
    <property type="entry name" value="Pirin_N_dom"/>
</dbReference>
<dbReference type="GO" id="GO:0046872">
    <property type="term" value="F:metal ion binding"/>
    <property type="evidence" value="ECO:0007669"/>
    <property type="project" value="UniProtKB-KW"/>
</dbReference>
<evidence type="ECO:0000259" key="4">
    <source>
        <dbReference type="Pfam" id="PF02678"/>
    </source>
</evidence>
<dbReference type="Proteomes" id="UP000184550">
    <property type="component" value="Unassembled WGS sequence"/>
</dbReference>
<feature type="binding site" evidence="2">
    <location>
        <position position="103"/>
    </location>
    <ligand>
        <name>Fe cation</name>
        <dbReference type="ChEBI" id="CHEBI:24875"/>
    </ligand>
</feature>
<dbReference type="CDD" id="cd02910">
    <property type="entry name" value="cupin_Yhhw_N"/>
    <property type="match status" value="1"/>
</dbReference>
<comment type="cofactor">
    <cofactor evidence="2">
        <name>Fe cation</name>
        <dbReference type="ChEBI" id="CHEBI:24875"/>
    </cofactor>
    <text evidence="2">Binds 1 Fe cation per subunit.</text>
</comment>
<dbReference type="Gene3D" id="2.60.120.10">
    <property type="entry name" value="Jelly Rolls"/>
    <property type="match status" value="2"/>
</dbReference>